<organism evidence="2 3">
    <name type="scientific">Cordyceps javanica</name>
    <dbReference type="NCBI Taxonomy" id="43265"/>
    <lineage>
        <taxon>Eukaryota</taxon>
        <taxon>Fungi</taxon>
        <taxon>Dikarya</taxon>
        <taxon>Ascomycota</taxon>
        <taxon>Pezizomycotina</taxon>
        <taxon>Sordariomycetes</taxon>
        <taxon>Hypocreomycetidae</taxon>
        <taxon>Hypocreales</taxon>
        <taxon>Cordycipitaceae</taxon>
        <taxon>Cordyceps</taxon>
    </lineage>
</organism>
<dbReference type="EMBL" id="SPUK01000007">
    <property type="protein sequence ID" value="TQV95857.1"/>
    <property type="molecule type" value="Genomic_DNA"/>
</dbReference>
<evidence type="ECO:0000313" key="3">
    <source>
        <dbReference type="Proteomes" id="UP000315783"/>
    </source>
</evidence>
<dbReference type="Proteomes" id="UP000315783">
    <property type="component" value="Unassembled WGS sequence"/>
</dbReference>
<protein>
    <submittedName>
        <fullName evidence="2">Uncharacterized protein</fullName>
    </submittedName>
</protein>
<name>A0A545VZ06_9HYPO</name>
<reference evidence="2 3" key="1">
    <citation type="journal article" date="2019" name="Appl. Microbiol. Biotechnol.">
        <title>Genome sequence of Isaria javanica and comparative genome analysis insights into family S53 peptidase evolution in fungal entomopathogens.</title>
        <authorList>
            <person name="Lin R."/>
            <person name="Zhang X."/>
            <person name="Xin B."/>
            <person name="Zou M."/>
            <person name="Gao Y."/>
            <person name="Qin F."/>
            <person name="Hu Q."/>
            <person name="Xie B."/>
            <person name="Cheng X."/>
        </authorList>
    </citation>
    <scope>NUCLEOTIDE SEQUENCE [LARGE SCALE GENOMIC DNA]</scope>
    <source>
        <strain evidence="2 3">IJ1G</strain>
    </source>
</reference>
<dbReference type="AlphaFoldDB" id="A0A545VZ06"/>
<keyword evidence="3" id="KW-1185">Reference proteome</keyword>
<comment type="caution">
    <text evidence="2">The sequence shown here is derived from an EMBL/GenBank/DDBJ whole genome shotgun (WGS) entry which is preliminary data.</text>
</comment>
<evidence type="ECO:0000313" key="2">
    <source>
        <dbReference type="EMBL" id="TQV95857.1"/>
    </source>
</evidence>
<proteinExistence type="predicted"/>
<accession>A0A545VZ06</accession>
<feature type="region of interest" description="Disordered" evidence="1">
    <location>
        <begin position="12"/>
        <end position="60"/>
    </location>
</feature>
<sequence>MPICFRRPLKRLNLTPISPRHPPPPSHPSNPSNHRDNQYFGLRSGTTQQARQLPPLSPSSMLSFSTSHLRLVPVSHPTSLIAGGIY</sequence>
<evidence type="ECO:0000256" key="1">
    <source>
        <dbReference type="SAM" id="MobiDB-lite"/>
    </source>
</evidence>
<gene>
    <name evidence="2" type="ORF">IF1G_05686</name>
</gene>
<feature type="compositionally biased region" description="Pro residues" evidence="1">
    <location>
        <begin position="19"/>
        <end position="28"/>
    </location>
</feature>